<evidence type="ECO:0000259" key="3">
    <source>
        <dbReference type="Pfam" id="PF03847"/>
    </source>
</evidence>
<dbReference type="GO" id="GO:0006352">
    <property type="term" value="P:DNA-templated transcription initiation"/>
    <property type="evidence" value="ECO:0007669"/>
    <property type="project" value="InterPro"/>
</dbReference>
<accession>A0A9Q0BRT6</accession>
<sequence length="144" mass="15871">MERKNKEPRSFGLNGNGDDSDKSSGNESPFSTRSSSSSSDTSSDSSVEKEPSSEAESLCIPSGSYDIITKAHLQQFVQKTDANASLDDQGCDLMAKIADAFVNDVSMRMVKLAKHRKSRVGLLDLEFVLKREYNMEFPNEHNAN</sequence>
<proteinExistence type="predicted"/>
<evidence type="ECO:0000256" key="1">
    <source>
        <dbReference type="ARBA" id="ARBA00017484"/>
    </source>
</evidence>
<feature type="domain" description="Transcription initiation factor TFIID subunit 12" evidence="3">
    <location>
        <begin position="69"/>
        <end position="135"/>
    </location>
</feature>
<keyword evidence="5" id="KW-1185">Reference proteome</keyword>
<dbReference type="CDD" id="cd07981">
    <property type="entry name" value="HFD_TAF12"/>
    <property type="match status" value="1"/>
</dbReference>
<dbReference type="GO" id="GO:0046982">
    <property type="term" value="F:protein heterodimerization activity"/>
    <property type="evidence" value="ECO:0007669"/>
    <property type="project" value="InterPro"/>
</dbReference>
<dbReference type="SUPFAM" id="SSF47113">
    <property type="entry name" value="Histone-fold"/>
    <property type="match status" value="1"/>
</dbReference>
<dbReference type="Pfam" id="PF03847">
    <property type="entry name" value="TFIID_20kDa"/>
    <property type="match status" value="1"/>
</dbReference>
<dbReference type="AlphaFoldDB" id="A0A9Q0BRT6"/>
<organism evidence="4 5">
    <name type="scientific">Drosophila gunungcola</name>
    <name type="common">fruit fly</name>
    <dbReference type="NCBI Taxonomy" id="103775"/>
    <lineage>
        <taxon>Eukaryota</taxon>
        <taxon>Metazoa</taxon>
        <taxon>Ecdysozoa</taxon>
        <taxon>Arthropoda</taxon>
        <taxon>Hexapoda</taxon>
        <taxon>Insecta</taxon>
        <taxon>Pterygota</taxon>
        <taxon>Neoptera</taxon>
        <taxon>Endopterygota</taxon>
        <taxon>Diptera</taxon>
        <taxon>Brachycera</taxon>
        <taxon>Muscomorpha</taxon>
        <taxon>Ephydroidea</taxon>
        <taxon>Drosophilidae</taxon>
        <taxon>Drosophila</taxon>
        <taxon>Sophophora</taxon>
    </lineage>
</organism>
<dbReference type="OrthoDB" id="2193432at2759"/>
<feature type="compositionally biased region" description="Low complexity" evidence="2">
    <location>
        <begin position="31"/>
        <end position="45"/>
    </location>
</feature>
<reference evidence="4" key="1">
    <citation type="journal article" date="2023" name="Genome Biol. Evol.">
        <title>Long-read-based Genome Assembly of Drosophila gunungcola Reveals Fewer Chemosensory Genes in Flower-breeding Species.</title>
        <authorList>
            <person name="Negi A."/>
            <person name="Liao B.Y."/>
            <person name="Yeh S.D."/>
        </authorList>
    </citation>
    <scope>NUCLEOTIDE SEQUENCE</scope>
    <source>
        <strain evidence="4">Sukarami</strain>
    </source>
</reference>
<protein>
    <recommendedName>
        <fullName evidence="1">Transcription initiation factor TFIID subunit 12</fullName>
    </recommendedName>
</protein>
<dbReference type="Gene3D" id="1.10.20.10">
    <property type="entry name" value="Histone, subunit A"/>
    <property type="match status" value="1"/>
</dbReference>
<comment type="caution">
    <text evidence="4">The sequence shown here is derived from an EMBL/GenBank/DDBJ whole genome shotgun (WGS) entry which is preliminary data.</text>
</comment>
<dbReference type="GO" id="GO:0005669">
    <property type="term" value="C:transcription factor TFIID complex"/>
    <property type="evidence" value="ECO:0007669"/>
    <property type="project" value="InterPro"/>
</dbReference>
<evidence type="ECO:0000313" key="4">
    <source>
        <dbReference type="EMBL" id="KAI8042262.1"/>
    </source>
</evidence>
<dbReference type="Proteomes" id="UP001059596">
    <property type="component" value="Unassembled WGS sequence"/>
</dbReference>
<feature type="region of interest" description="Disordered" evidence="2">
    <location>
        <begin position="1"/>
        <end position="58"/>
    </location>
</feature>
<evidence type="ECO:0000256" key="2">
    <source>
        <dbReference type="SAM" id="MobiDB-lite"/>
    </source>
</evidence>
<dbReference type="EMBL" id="JAMKOV010000002">
    <property type="protein sequence ID" value="KAI8042262.1"/>
    <property type="molecule type" value="Genomic_DNA"/>
</dbReference>
<gene>
    <name evidence="4" type="ORF">M5D96_003564</name>
</gene>
<evidence type="ECO:0000313" key="5">
    <source>
        <dbReference type="Proteomes" id="UP001059596"/>
    </source>
</evidence>
<name>A0A9Q0BRT6_9MUSC</name>
<dbReference type="InterPro" id="IPR009072">
    <property type="entry name" value="Histone-fold"/>
</dbReference>
<dbReference type="InterPro" id="IPR003228">
    <property type="entry name" value="TFIID_TAF12_dom"/>
</dbReference>